<organism evidence="2 3">
    <name type="scientific">Portunus trituberculatus</name>
    <name type="common">Swimming crab</name>
    <name type="synonym">Neptunus trituberculatus</name>
    <dbReference type="NCBI Taxonomy" id="210409"/>
    <lineage>
        <taxon>Eukaryota</taxon>
        <taxon>Metazoa</taxon>
        <taxon>Ecdysozoa</taxon>
        <taxon>Arthropoda</taxon>
        <taxon>Crustacea</taxon>
        <taxon>Multicrustacea</taxon>
        <taxon>Malacostraca</taxon>
        <taxon>Eumalacostraca</taxon>
        <taxon>Eucarida</taxon>
        <taxon>Decapoda</taxon>
        <taxon>Pleocyemata</taxon>
        <taxon>Brachyura</taxon>
        <taxon>Eubrachyura</taxon>
        <taxon>Portunoidea</taxon>
        <taxon>Portunidae</taxon>
        <taxon>Portuninae</taxon>
        <taxon>Portunus</taxon>
    </lineage>
</organism>
<gene>
    <name evidence="2" type="ORF">E2C01_024005</name>
</gene>
<sequence>MDQQVCLVKLLHQFIEKRKQPKVTATSWTHLDKCWLLDDNWPGTQLAGWCTPQIYHNVTDGMHGMRHKVKHFRHTPQQPLLLLQRIRFLDLAYNAGAGARTVLELLEVLLVLEGEVVVVLVVAVVLLLDSEFDDQGSMENGIRC</sequence>
<dbReference type="Proteomes" id="UP000324222">
    <property type="component" value="Unassembled WGS sequence"/>
</dbReference>
<feature type="transmembrane region" description="Helical" evidence="1">
    <location>
        <begin position="108"/>
        <end position="128"/>
    </location>
</feature>
<keyword evidence="1" id="KW-0812">Transmembrane</keyword>
<protein>
    <submittedName>
        <fullName evidence="2">Uncharacterized protein</fullName>
    </submittedName>
</protein>
<dbReference type="EMBL" id="VSRR010002309">
    <property type="protein sequence ID" value="MPC30736.1"/>
    <property type="molecule type" value="Genomic_DNA"/>
</dbReference>
<keyword evidence="1" id="KW-1133">Transmembrane helix</keyword>
<proteinExistence type="predicted"/>
<comment type="caution">
    <text evidence="2">The sequence shown here is derived from an EMBL/GenBank/DDBJ whole genome shotgun (WGS) entry which is preliminary data.</text>
</comment>
<dbReference type="AlphaFoldDB" id="A0A5B7EC16"/>
<keyword evidence="1" id="KW-0472">Membrane</keyword>
<name>A0A5B7EC16_PORTR</name>
<evidence type="ECO:0000313" key="2">
    <source>
        <dbReference type="EMBL" id="MPC30736.1"/>
    </source>
</evidence>
<evidence type="ECO:0000313" key="3">
    <source>
        <dbReference type="Proteomes" id="UP000324222"/>
    </source>
</evidence>
<reference evidence="2 3" key="1">
    <citation type="submission" date="2019-05" db="EMBL/GenBank/DDBJ databases">
        <title>Another draft genome of Portunus trituberculatus and its Hox gene families provides insights of decapod evolution.</title>
        <authorList>
            <person name="Jeong J.-H."/>
            <person name="Song I."/>
            <person name="Kim S."/>
            <person name="Choi T."/>
            <person name="Kim D."/>
            <person name="Ryu S."/>
            <person name="Kim W."/>
        </authorList>
    </citation>
    <scope>NUCLEOTIDE SEQUENCE [LARGE SCALE GENOMIC DNA]</scope>
    <source>
        <tissue evidence="2">Muscle</tissue>
    </source>
</reference>
<accession>A0A5B7EC16</accession>
<evidence type="ECO:0000256" key="1">
    <source>
        <dbReference type="SAM" id="Phobius"/>
    </source>
</evidence>
<keyword evidence="3" id="KW-1185">Reference proteome</keyword>